<protein>
    <recommendedName>
        <fullName evidence="4">Ras modification protein ERF4</fullName>
    </recommendedName>
</protein>
<evidence type="ECO:0000256" key="2">
    <source>
        <dbReference type="ARBA" id="ARBA00007732"/>
    </source>
</evidence>
<evidence type="ECO:0000256" key="4">
    <source>
        <dbReference type="ARBA" id="ARBA00018463"/>
    </source>
</evidence>
<dbReference type="PANTHER" id="PTHR13254">
    <property type="entry name" value="GOLGI AUTOANTIGEN, GOLGIN SUBFAMILY A, 7"/>
    <property type="match status" value="1"/>
</dbReference>
<dbReference type="Proteomes" id="UP000310189">
    <property type="component" value="Unassembled WGS sequence"/>
</dbReference>
<comment type="subunit">
    <text evidence="3">Interacts with ERF2.</text>
</comment>
<proteinExistence type="inferred from homology"/>
<sequence length="168" mass="19586">MAHTHFPINDADDTDGQSISTHSHAQIYTTHALKNFGTTQERRVCIDLPREIVRIDRDYQHGEVWQFKKSFPMELEGRINAEQFAFAVHEINLQLQRAFNPTRAVVDYLLDVATLYTLSWFKSTHFESQLKQLDNILNYLNYNLFNPAGLNLLSPATIGFLYLEIEYY</sequence>
<dbReference type="InterPro" id="IPR051371">
    <property type="entry name" value="Ras_palmitoyltransferase"/>
</dbReference>
<evidence type="ECO:0000256" key="7">
    <source>
        <dbReference type="SAM" id="MobiDB-lite"/>
    </source>
</evidence>
<dbReference type="Pfam" id="PF10256">
    <property type="entry name" value="Erf4"/>
    <property type="match status" value="1"/>
</dbReference>
<keyword evidence="10" id="KW-1185">Reference proteome</keyword>
<evidence type="ECO:0000259" key="8">
    <source>
        <dbReference type="Pfam" id="PF10256"/>
    </source>
</evidence>
<evidence type="ECO:0000256" key="5">
    <source>
        <dbReference type="ARBA" id="ARBA00022824"/>
    </source>
</evidence>
<keyword evidence="6" id="KW-0472">Membrane</keyword>
<comment type="caution">
    <text evidence="9">The sequence shown here is derived from an EMBL/GenBank/DDBJ whole genome shotgun (WGS) entry which is preliminary data.</text>
</comment>
<dbReference type="GO" id="GO:0005789">
    <property type="term" value="C:endoplasmic reticulum membrane"/>
    <property type="evidence" value="ECO:0007669"/>
    <property type="project" value="UniProtKB-SubCell"/>
</dbReference>
<feature type="domain" description="Golgin subfamily A member 7/ERF4" evidence="8">
    <location>
        <begin position="52"/>
        <end position="164"/>
    </location>
</feature>
<comment type="similarity">
    <text evidence="2">Belongs to the ERF4 family.</text>
</comment>
<accession>A0A4T0FTB6</accession>
<evidence type="ECO:0000313" key="10">
    <source>
        <dbReference type="Proteomes" id="UP000310189"/>
    </source>
</evidence>
<gene>
    <name evidence="9" type="ORF">E3P99_00803</name>
</gene>
<keyword evidence="5" id="KW-0256">Endoplasmic reticulum</keyword>
<dbReference type="InterPro" id="IPR019383">
    <property type="entry name" value="Golgin_A_7/ERF4"/>
</dbReference>
<evidence type="ECO:0000256" key="1">
    <source>
        <dbReference type="ARBA" id="ARBA00004406"/>
    </source>
</evidence>
<comment type="subcellular location">
    <subcellularLocation>
        <location evidence="1">Endoplasmic reticulum membrane</location>
        <topology evidence="1">Peripheral membrane protein</topology>
    </subcellularLocation>
</comment>
<dbReference type="PANTHER" id="PTHR13254:SF0">
    <property type="entry name" value="GOLGIN SUBFAMILY A MEMBER 7_ERF4 DOMAIN-CONTAINING PROTEIN"/>
    <property type="match status" value="1"/>
</dbReference>
<reference evidence="9 10" key="1">
    <citation type="submission" date="2019-03" db="EMBL/GenBank/DDBJ databases">
        <title>Sequencing 23 genomes of Wallemia ichthyophaga.</title>
        <authorList>
            <person name="Gostincar C."/>
        </authorList>
    </citation>
    <scope>NUCLEOTIDE SEQUENCE [LARGE SCALE GENOMIC DNA]</scope>
    <source>
        <strain evidence="9 10">EXF-5753</strain>
    </source>
</reference>
<dbReference type="EMBL" id="SPNW01000009">
    <property type="protein sequence ID" value="TIA91972.1"/>
    <property type="molecule type" value="Genomic_DNA"/>
</dbReference>
<evidence type="ECO:0000256" key="3">
    <source>
        <dbReference type="ARBA" id="ARBA00011396"/>
    </source>
</evidence>
<organism evidence="9 10">
    <name type="scientific">Wallemia hederae</name>
    <dbReference type="NCBI Taxonomy" id="1540922"/>
    <lineage>
        <taxon>Eukaryota</taxon>
        <taxon>Fungi</taxon>
        <taxon>Dikarya</taxon>
        <taxon>Basidiomycota</taxon>
        <taxon>Wallemiomycotina</taxon>
        <taxon>Wallemiomycetes</taxon>
        <taxon>Wallemiales</taxon>
        <taxon>Wallemiaceae</taxon>
        <taxon>Wallemia</taxon>
    </lineage>
</organism>
<dbReference type="GO" id="GO:0031211">
    <property type="term" value="C:endoplasmic reticulum palmitoyltransferase complex"/>
    <property type="evidence" value="ECO:0007669"/>
    <property type="project" value="TreeGrafter"/>
</dbReference>
<evidence type="ECO:0000313" key="9">
    <source>
        <dbReference type="EMBL" id="TIA91972.1"/>
    </source>
</evidence>
<dbReference type="AlphaFoldDB" id="A0A4T0FTB6"/>
<dbReference type="GO" id="GO:0006612">
    <property type="term" value="P:protein targeting to membrane"/>
    <property type="evidence" value="ECO:0007669"/>
    <property type="project" value="TreeGrafter"/>
</dbReference>
<name>A0A4T0FTB6_9BASI</name>
<evidence type="ECO:0000256" key="6">
    <source>
        <dbReference type="ARBA" id="ARBA00023136"/>
    </source>
</evidence>
<dbReference type="OrthoDB" id="2190159at2759"/>
<feature type="region of interest" description="Disordered" evidence="7">
    <location>
        <begin position="1"/>
        <end position="21"/>
    </location>
</feature>